<reference evidence="1 2" key="1">
    <citation type="submission" date="2017-11" db="EMBL/GenBank/DDBJ databases">
        <title>Genome-resolved metagenomics identifies genetic mobility, metabolic interactions, and unexpected diversity in perchlorate-reducing communities.</title>
        <authorList>
            <person name="Barnum T.P."/>
            <person name="Figueroa I.A."/>
            <person name="Carlstrom C.I."/>
            <person name="Lucas L.N."/>
            <person name="Engelbrektson A.L."/>
            <person name="Coates J.D."/>
        </authorList>
    </citation>
    <scope>NUCLEOTIDE SEQUENCE [LARGE SCALE GENOMIC DNA]</scope>
    <source>
        <strain evidence="1">BM301</strain>
    </source>
</reference>
<dbReference type="AlphaFoldDB" id="A0A2N6CZN3"/>
<evidence type="ECO:0000313" key="2">
    <source>
        <dbReference type="Proteomes" id="UP000235015"/>
    </source>
</evidence>
<proteinExistence type="predicted"/>
<comment type="caution">
    <text evidence="1">The sequence shown here is derived from an EMBL/GenBank/DDBJ whole genome shotgun (WGS) entry which is preliminary data.</text>
</comment>
<accession>A0A2N6CZN3</accession>
<dbReference type="Proteomes" id="UP000235015">
    <property type="component" value="Unassembled WGS sequence"/>
</dbReference>
<evidence type="ECO:0000313" key="1">
    <source>
        <dbReference type="EMBL" id="PLX62848.1"/>
    </source>
</evidence>
<dbReference type="RefSeq" id="WP_273438038.1">
    <property type="nucleotide sequence ID" value="NZ_CAXXYC010000004.1"/>
</dbReference>
<dbReference type="PANTHER" id="PTHR38460">
    <property type="entry name" value="TAUTOMERASE YOLI-RELATED"/>
    <property type="match status" value="1"/>
</dbReference>
<dbReference type="InterPro" id="IPR014347">
    <property type="entry name" value="Tautomerase/MIF_sf"/>
</dbReference>
<dbReference type="Gene3D" id="3.30.429.10">
    <property type="entry name" value="Macrophage Migration Inhibitory Factor"/>
    <property type="match status" value="1"/>
</dbReference>
<protein>
    <submittedName>
        <fullName evidence="1">Tautomerase family protein</fullName>
    </submittedName>
</protein>
<name>A0A2N6CZN3_9GAMM</name>
<dbReference type="STRING" id="1111735.GCA_000428045_04032"/>
<dbReference type="Pfam" id="PF14552">
    <property type="entry name" value="Tautomerase_2"/>
    <property type="match status" value="1"/>
</dbReference>
<gene>
    <name evidence="1" type="ORF">C0630_04575</name>
</gene>
<dbReference type="EMBL" id="PKUN01000003">
    <property type="protein sequence ID" value="PLX62848.1"/>
    <property type="molecule type" value="Genomic_DNA"/>
</dbReference>
<dbReference type="SUPFAM" id="SSF55331">
    <property type="entry name" value="Tautomerase/MIF"/>
    <property type="match status" value="1"/>
</dbReference>
<dbReference type="PANTHER" id="PTHR38460:SF1">
    <property type="entry name" value="TAUTOMERASE YOLI-RELATED"/>
    <property type="match status" value="1"/>
</dbReference>
<dbReference type="InterPro" id="IPR037479">
    <property type="entry name" value="Tauto_MSAD"/>
</dbReference>
<sequence length="125" mass="13853">MPIVTITLRAGRPASEIRAIMDAVHNATVNAFDVPETSRNQRLVEIAPEYLFYPQGRSEDFLTVEIASFPGRPPEQKAALFQQITTNLQQAADIAPGDVMILIHEPPKQNWGINGRPASQHKPRA</sequence>
<organism evidence="1 2">
    <name type="scientific">Sedimenticola selenatireducens</name>
    <dbReference type="NCBI Taxonomy" id="191960"/>
    <lineage>
        <taxon>Bacteria</taxon>
        <taxon>Pseudomonadati</taxon>
        <taxon>Pseudomonadota</taxon>
        <taxon>Gammaproteobacteria</taxon>
        <taxon>Chromatiales</taxon>
        <taxon>Sedimenticolaceae</taxon>
        <taxon>Sedimenticola</taxon>
    </lineage>
</organism>